<dbReference type="AlphaFoldDB" id="A0A0G1TY10"/>
<evidence type="ECO:0000256" key="6">
    <source>
        <dbReference type="RuleBase" id="RU003811"/>
    </source>
</evidence>
<dbReference type="EC" id="6.3.1.5" evidence="7"/>
<evidence type="ECO:0000256" key="3">
    <source>
        <dbReference type="ARBA" id="ARBA00022741"/>
    </source>
</evidence>
<dbReference type="EMBL" id="LCOY01000051">
    <property type="protein sequence ID" value="KKU86614.1"/>
    <property type="molecule type" value="Genomic_DNA"/>
</dbReference>
<dbReference type="InterPro" id="IPR014729">
    <property type="entry name" value="Rossmann-like_a/b/a_fold"/>
</dbReference>
<comment type="caution">
    <text evidence="9">The sequence shown here is derived from an EMBL/GenBank/DDBJ whole genome shotgun (WGS) entry which is preliminary data.</text>
</comment>
<accession>A0A0G1TY10</accession>
<evidence type="ECO:0000256" key="2">
    <source>
        <dbReference type="ARBA" id="ARBA00022598"/>
    </source>
</evidence>
<evidence type="ECO:0000259" key="8">
    <source>
        <dbReference type="Pfam" id="PF02540"/>
    </source>
</evidence>
<dbReference type="GO" id="GO:0003952">
    <property type="term" value="F:NAD+ synthase (glutamine-hydrolyzing) activity"/>
    <property type="evidence" value="ECO:0007669"/>
    <property type="project" value="InterPro"/>
</dbReference>
<evidence type="ECO:0000256" key="7">
    <source>
        <dbReference type="RuleBase" id="RU003812"/>
    </source>
</evidence>
<gene>
    <name evidence="9" type="ORF">UY16_C0051G0010</name>
</gene>
<dbReference type="PATRIC" id="fig|1618445.3.peg.1079"/>
<dbReference type="NCBIfam" id="TIGR00552">
    <property type="entry name" value="nadE"/>
    <property type="match status" value="1"/>
</dbReference>
<dbReference type="Proteomes" id="UP000034739">
    <property type="component" value="Unassembled WGS sequence"/>
</dbReference>
<dbReference type="GO" id="GO:0009435">
    <property type="term" value="P:NAD+ biosynthetic process"/>
    <property type="evidence" value="ECO:0007669"/>
    <property type="project" value="UniProtKB-UniPathway"/>
</dbReference>
<keyword evidence="2 6" id="KW-0436">Ligase</keyword>
<keyword evidence="4 6" id="KW-0067">ATP-binding</keyword>
<proteinExistence type="inferred from homology"/>
<dbReference type="GO" id="GO:0005737">
    <property type="term" value="C:cytoplasm"/>
    <property type="evidence" value="ECO:0007669"/>
    <property type="project" value="InterPro"/>
</dbReference>
<dbReference type="InterPro" id="IPR022310">
    <property type="entry name" value="NAD/GMP_synthase"/>
</dbReference>
<keyword evidence="5 6" id="KW-0520">NAD</keyword>
<evidence type="ECO:0000313" key="10">
    <source>
        <dbReference type="Proteomes" id="UP000034739"/>
    </source>
</evidence>
<name>A0A0G1TY10_9BACT</name>
<evidence type="ECO:0000256" key="1">
    <source>
        <dbReference type="ARBA" id="ARBA00004790"/>
    </source>
</evidence>
<evidence type="ECO:0000256" key="4">
    <source>
        <dbReference type="ARBA" id="ARBA00022840"/>
    </source>
</evidence>
<comment type="catalytic activity">
    <reaction evidence="7">
        <text>deamido-NAD(+) + NH4(+) + ATP = AMP + diphosphate + NAD(+) + H(+)</text>
        <dbReference type="Rhea" id="RHEA:21188"/>
        <dbReference type="ChEBI" id="CHEBI:15378"/>
        <dbReference type="ChEBI" id="CHEBI:28938"/>
        <dbReference type="ChEBI" id="CHEBI:30616"/>
        <dbReference type="ChEBI" id="CHEBI:33019"/>
        <dbReference type="ChEBI" id="CHEBI:57540"/>
        <dbReference type="ChEBI" id="CHEBI:58437"/>
        <dbReference type="ChEBI" id="CHEBI:456215"/>
        <dbReference type="EC" id="6.3.1.5"/>
    </reaction>
</comment>
<dbReference type="CDD" id="cd00553">
    <property type="entry name" value="NAD_synthase"/>
    <property type="match status" value="1"/>
</dbReference>
<protein>
    <recommendedName>
        <fullName evidence="7">NH(3)-dependent NAD(+) synthetase</fullName>
        <ecNumber evidence="7">6.3.1.5</ecNumber>
    </recommendedName>
</protein>
<dbReference type="PANTHER" id="PTHR23090:SF9">
    <property type="entry name" value="GLUTAMINE-DEPENDENT NAD(+) SYNTHETASE"/>
    <property type="match status" value="1"/>
</dbReference>
<dbReference type="NCBIfam" id="NF010587">
    <property type="entry name" value="PRK13980.1"/>
    <property type="match status" value="1"/>
</dbReference>
<feature type="domain" description="NAD/GMP synthase" evidence="8">
    <location>
        <begin position="11"/>
        <end position="210"/>
    </location>
</feature>
<keyword evidence="3 6" id="KW-0547">Nucleotide-binding</keyword>
<dbReference type="PANTHER" id="PTHR23090">
    <property type="entry name" value="NH 3 /GLUTAMINE-DEPENDENT NAD + SYNTHETASE"/>
    <property type="match status" value="1"/>
</dbReference>
<dbReference type="GO" id="GO:0008795">
    <property type="term" value="F:NAD+ synthase activity"/>
    <property type="evidence" value="ECO:0007669"/>
    <property type="project" value="UniProtKB-EC"/>
</dbReference>
<dbReference type="UniPathway" id="UPA00253"/>
<dbReference type="Gene3D" id="3.40.50.620">
    <property type="entry name" value="HUPs"/>
    <property type="match status" value="1"/>
</dbReference>
<dbReference type="Pfam" id="PF02540">
    <property type="entry name" value="NAD_synthase"/>
    <property type="match status" value="1"/>
</dbReference>
<comment type="similarity">
    <text evidence="6">Belongs to the NAD synthetase family.</text>
</comment>
<dbReference type="InterPro" id="IPR003694">
    <property type="entry name" value="NAD_synthase"/>
</dbReference>
<evidence type="ECO:0000313" key="9">
    <source>
        <dbReference type="EMBL" id="KKU86614.1"/>
    </source>
</evidence>
<dbReference type="SUPFAM" id="SSF52402">
    <property type="entry name" value="Adenine nucleotide alpha hydrolases-like"/>
    <property type="match status" value="1"/>
</dbReference>
<evidence type="ECO:0000256" key="5">
    <source>
        <dbReference type="ARBA" id="ARBA00023027"/>
    </source>
</evidence>
<dbReference type="GO" id="GO:0004359">
    <property type="term" value="F:glutaminase activity"/>
    <property type="evidence" value="ECO:0007669"/>
    <property type="project" value="InterPro"/>
</dbReference>
<dbReference type="GO" id="GO:0005524">
    <property type="term" value="F:ATP binding"/>
    <property type="evidence" value="ECO:0007669"/>
    <property type="project" value="UniProtKB-KW"/>
</dbReference>
<reference evidence="9 10" key="1">
    <citation type="journal article" date="2015" name="Nature">
        <title>rRNA introns, odd ribosomes, and small enigmatic genomes across a large radiation of phyla.</title>
        <authorList>
            <person name="Brown C.T."/>
            <person name="Hug L.A."/>
            <person name="Thomas B.C."/>
            <person name="Sharon I."/>
            <person name="Castelle C.J."/>
            <person name="Singh A."/>
            <person name="Wilkins M.J."/>
            <person name="Williams K.H."/>
            <person name="Banfield J.F."/>
        </authorList>
    </citation>
    <scope>NUCLEOTIDE SEQUENCE [LARGE SCALE GENOMIC DNA]</scope>
</reference>
<organism evidence="9 10">
    <name type="scientific">Candidatus Gottesmanbacteria bacterium GW2011_GWA2_47_9</name>
    <dbReference type="NCBI Taxonomy" id="1618445"/>
    <lineage>
        <taxon>Bacteria</taxon>
        <taxon>Candidatus Gottesmaniibacteriota</taxon>
    </lineage>
</organism>
<sequence>MKSIDPEKTAHQLIAFINDVFRKEGYTNAVIGVSGGIDSAISCTLAVRALGATHIYPVLLPYGKLNNQGTRDAQMMMKWLKIPEEHVRTVDIQPMVDAAVKTIDSAMDEGRRGNIMARMRMVVLYDLAKAMPALVVGTENKTEHLLGYYTKFGDEASDVEPLRQLYKTQVYELARYLDIPKKILAKPPTAGLWEGQTDEGEFGFTYREVEGEF</sequence>
<comment type="pathway">
    <text evidence="1">Cofactor biosynthesis; NAD(+) biosynthesis.</text>
</comment>